<feature type="transmembrane region" description="Helical" evidence="4">
    <location>
        <begin position="252"/>
        <end position="274"/>
    </location>
</feature>
<sequence>MKHLKWVMGLIAFLTLGLLFSAGSTTAQAKSINYQALKYHTNQTSMASGYFVKPAQVKVSHHKYVVTMRIRTAKKLSAYPVTVLSVNGGAPQNVRRVRDHAGNSNLYYSFTTKNLKQRINAKLSINVPKVYKAKHLISFKFSTKGLPSLKGKAAVTAATAKVTGTTATNKNKNQQAATNNQPKQSQAKNGAVKQLGHHKQDGKKAASNPKTTSNSSSASSQSAKATAAKQPSASPKKAATTKKDHSQATSRLPLLIVGVVVIIAVVVSGSLIVMKKRE</sequence>
<dbReference type="Gene3D" id="2.60.40.1850">
    <property type="match status" value="1"/>
</dbReference>
<organism evidence="7 8">
    <name type="scientific">Secundilactobacillus hailunensis</name>
    <dbReference type="NCBI Taxonomy" id="2559923"/>
    <lineage>
        <taxon>Bacteria</taxon>
        <taxon>Bacillati</taxon>
        <taxon>Bacillota</taxon>
        <taxon>Bacilli</taxon>
        <taxon>Lactobacillales</taxon>
        <taxon>Lactobacillaceae</taxon>
        <taxon>Secundilactobacillus</taxon>
    </lineage>
</organism>
<comment type="caution">
    <text evidence="7">The sequence shown here is derived from an EMBL/GenBank/DDBJ whole genome shotgun (WGS) entry which is preliminary data.</text>
</comment>
<feature type="domain" description="NEAT" evidence="6">
    <location>
        <begin position="25"/>
        <end position="157"/>
    </location>
</feature>
<evidence type="ECO:0000256" key="4">
    <source>
        <dbReference type="SAM" id="Phobius"/>
    </source>
</evidence>
<dbReference type="SUPFAM" id="SSF158911">
    <property type="entry name" value="NEAT domain-like"/>
    <property type="match status" value="1"/>
</dbReference>
<keyword evidence="8" id="KW-1185">Reference proteome</keyword>
<reference evidence="8" key="1">
    <citation type="journal article" date="2019" name="Int. J. Syst. Evol. Microbiol.">
        <title>The Global Catalogue of Microorganisms (GCM) 10K type strain sequencing project: providing services to taxonomists for standard genome sequencing and annotation.</title>
        <authorList>
            <consortium name="The Broad Institute Genomics Platform"/>
            <consortium name="The Broad Institute Genome Sequencing Center for Infectious Disease"/>
            <person name="Wu L."/>
            <person name="Ma J."/>
        </authorList>
    </citation>
    <scope>NUCLEOTIDE SEQUENCE [LARGE SCALE GENOMIC DNA]</scope>
    <source>
        <strain evidence="8">CCM 8950</strain>
    </source>
</reference>
<evidence type="ECO:0000313" key="7">
    <source>
        <dbReference type="EMBL" id="MFC6253856.1"/>
    </source>
</evidence>
<evidence type="ECO:0000256" key="5">
    <source>
        <dbReference type="SAM" id="SignalP"/>
    </source>
</evidence>
<accession>A0ABW1T716</accession>
<dbReference type="EMBL" id="JBHSSA010000037">
    <property type="protein sequence ID" value="MFC6253856.1"/>
    <property type="molecule type" value="Genomic_DNA"/>
</dbReference>
<dbReference type="SMART" id="SM00725">
    <property type="entry name" value="NEAT"/>
    <property type="match status" value="1"/>
</dbReference>
<name>A0ABW1T716_9LACO</name>
<keyword evidence="2 5" id="KW-0732">Signal</keyword>
<feature type="region of interest" description="Disordered" evidence="3">
    <location>
        <begin position="166"/>
        <end position="247"/>
    </location>
</feature>
<gene>
    <name evidence="7" type="ORF">ACFP1H_04590</name>
</gene>
<dbReference type="CDD" id="cd06920">
    <property type="entry name" value="NEAT"/>
    <property type="match status" value="1"/>
</dbReference>
<protein>
    <submittedName>
        <fullName evidence="7">NEAT domain-containing protein</fullName>
    </submittedName>
</protein>
<dbReference type="PROSITE" id="PS50978">
    <property type="entry name" value="NEAT"/>
    <property type="match status" value="1"/>
</dbReference>
<evidence type="ECO:0000256" key="1">
    <source>
        <dbReference type="ARBA" id="ARBA00004196"/>
    </source>
</evidence>
<dbReference type="Pfam" id="PF05031">
    <property type="entry name" value="NEAT"/>
    <property type="match status" value="1"/>
</dbReference>
<evidence type="ECO:0000256" key="2">
    <source>
        <dbReference type="ARBA" id="ARBA00022729"/>
    </source>
</evidence>
<dbReference type="InterPro" id="IPR037250">
    <property type="entry name" value="NEAT_dom_sf"/>
</dbReference>
<dbReference type="RefSeq" id="WP_171001151.1">
    <property type="nucleotide sequence ID" value="NZ_BJDO01000003.1"/>
</dbReference>
<keyword evidence="4" id="KW-0812">Transmembrane</keyword>
<evidence type="ECO:0000313" key="8">
    <source>
        <dbReference type="Proteomes" id="UP001596190"/>
    </source>
</evidence>
<feature type="compositionally biased region" description="Low complexity" evidence="3">
    <location>
        <begin position="166"/>
        <end position="180"/>
    </location>
</feature>
<keyword evidence="4" id="KW-0472">Membrane</keyword>
<evidence type="ECO:0000259" key="6">
    <source>
        <dbReference type="PROSITE" id="PS50978"/>
    </source>
</evidence>
<feature type="compositionally biased region" description="Low complexity" evidence="3">
    <location>
        <begin position="205"/>
        <end position="238"/>
    </location>
</feature>
<feature type="chain" id="PRO_5046557518" evidence="5">
    <location>
        <begin position="30"/>
        <end position="278"/>
    </location>
</feature>
<dbReference type="Proteomes" id="UP001596190">
    <property type="component" value="Unassembled WGS sequence"/>
</dbReference>
<evidence type="ECO:0000256" key="3">
    <source>
        <dbReference type="SAM" id="MobiDB-lite"/>
    </source>
</evidence>
<keyword evidence="4" id="KW-1133">Transmembrane helix</keyword>
<feature type="signal peptide" evidence="5">
    <location>
        <begin position="1"/>
        <end position="29"/>
    </location>
</feature>
<comment type="subcellular location">
    <subcellularLocation>
        <location evidence="1">Cell envelope</location>
    </subcellularLocation>
</comment>
<proteinExistence type="predicted"/>
<dbReference type="InterPro" id="IPR006635">
    <property type="entry name" value="NEAT_dom"/>
</dbReference>